<sequence>MTYSFGYTMLQTSSVCVLSCLLGGVAQKDSSLSFPFRTTTPFPGSWGTLVACCCLLVVCAEGDSPPPQQNCFQLSSVVVLKKLWPHHFYNLKEWTNLITTRPGLAWPPVVGKLN</sequence>
<gene>
    <name evidence="1" type="ORF">QBC46DRAFT_118963</name>
</gene>
<evidence type="ECO:0000313" key="1">
    <source>
        <dbReference type="EMBL" id="KAK3940818.1"/>
    </source>
</evidence>
<evidence type="ECO:0000313" key="2">
    <source>
        <dbReference type="Proteomes" id="UP001303473"/>
    </source>
</evidence>
<keyword evidence="2" id="KW-1185">Reference proteome</keyword>
<dbReference type="Proteomes" id="UP001303473">
    <property type="component" value="Unassembled WGS sequence"/>
</dbReference>
<protein>
    <submittedName>
        <fullName evidence="1">Uncharacterized protein</fullName>
    </submittedName>
</protein>
<proteinExistence type="predicted"/>
<dbReference type="AlphaFoldDB" id="A0AAN6S5K0"/>
<dbReference type="EMBL" id="MU853791">
    <property type="protein sequence ID" value="KAK3940818.1"/>
    <property type="molecule type" value="Genomic_DNA"/>
</dbReference>
<reference evidence="2" key="1">
    <citation type="journal article" date="2023" name="Mol. Phylogenet. Evol.">
        <title>Genome-scale phylogeny and comparative genomics of the fungal order Sordariales.</title>
        <authorList>
            <person name="Hensen N."/>
            <person name="Bonometti L."/>
            <person name="Westerberg I."/>
            <person name="Brannstrom I.O."/>
            <person name="Guillou S."/>
            <person name="Cros-Aarteil S."/>
            <person name="Calhoun S."/>
            <person name="Haridas S."/>
            <person name="Kuo A."/>
            <person name="Mondo S."/>
            <person name="Pangilinan J."/>
            <person name="Riley R."/>
            <person name="LaButti K."/>
            <person name="Andreopoulos B."/>
            <person name="Lipzen A."/>
            <person name="Chen C."/>
            <person name="Yan M."/>
            <person name="Daum C."/>
            <person name="Ng V."/>
            <person name="Clum A."/>
            <person name="Steindorff A."/>
            <person name="Ohm R.A."/>
            <person name="Martin F."/>
            <person name="Silar P."/>
            <person name="Natvig D.O."/>
            <person name="Lalanne C."/>
            <person name="Gautier V."/>
            <person name="Ament-Velasquez S.L."/>
            <person name="Kruys A."/>
            <person name="Hutchinson M.I."/>
            <person name="Powell A.J."/>
            <person name="Barry K."/>
            <person name="Miller A.N."/>
            <person name="Grigoriev I.V."/>
            <person name="Debuchy R."/>
            <person name="Gladieux P."/>
            <person name="Hiltunen Thoren M."/>
            <person name="Johannesson H."/>
        </authorList>
    </citation>
    <scope>NUCLEOTIDE SEQUENCE [LARGE SCALE GENOMIC DNA]</scope>
    <source>
        <strain evidence="2">CBS 340.73</strain>
    </source>
</reference>
<organism evidence="1 2">
    <name type="scientific">Diplogelasinospora grovesii</name>
    <dbReference type="NCBI Taxonomy" id="303347"/>
    <lineage>
        <taxon>Eukaryota</taxon>
        <taxon>Fungi</taxon>
        <taxon>Dikarya</taxon>
        <taxon>Ascomycota</taxon>
        <taxon>Pezizomycotina</taxon>
        <taxon>Sordariomycetes</taxon>
        <taxon>Sordariomycetidae</taxon>
        <taxon>Sordariales</taxon>
        <taxon>Diplogelasinosporaceae</taxon>
        <taxon>Diplogelasinospora</taxon>
    </lineage>
</organism>
<accession>A0AAN6S5K0</accession>
<comment type="caution">
    <text evidence="1">The sequence shown here is derived from an EMBL/GenBank/DDBJ whole genome shotgun (WGS) entry which is preliminary data.</text>
</comment>
<name>A0AAN6S5K0_9PEZI</name>